<dbReference type="PANTHER" id="PTHR34584:SF1">
    <property type="entry name" value="NA(+)_H(+) ANTIPORTER SUBUNIT E1"/>
    <property type="match status" value="1"/>
</dbReference>
<proteinExistence type="inferred from homology"/>
<keyword evidence="3" id="KW-1003">Cell membrane</keyword>
<comment type="subcellular location">
    <subcellularLocation>
        <location evidence="1">Cell membrane</location>
        <topology evidence="1">Multi-pass membrane protein</topology>
    </subcellularLocation>
</comment>
<dbReference type="EMBL" id="CP158375">
    <property type="protein sequence ID" value="XDO98478.1"/>
    <property type="molecule type" value="Genomic_DNA"/>
</dbReference>
<dbReference type="GO" id="GO:0005886">
    <property type="term" value="C:plasma membrane"/>
    <property type="evidence" value="ECO:0007669"/>
    <property type="project" value="UniProtKB-SubCell"/>
</dbReference>
<dbReference type="RefSeq" id="WP_369062353.1">
    <property type="nucleotide sequence ID" value="NZ_CP158375.1"/>
</dbReference>
<dbReference type="GO" id="GO:0008324">
    <property type="term" value="F:monoatomic cation transmembrane transporter activity"/>
    <property type="evidence" value="ECO:0007669"/>
    <property type="project" value="InterPro"/>
</dbReference>
<evidence type="ECO:0000313" key="7">
    <source>
        <dbReference type="EMBL" id="XDO98478.1"/>
    </source>
</evidence>
<dbReference type="InterPro" id="IPR002758">
    <property type="entry name" value="Cation_antiport_E"/>
</dbReference>
<keyword evidence="6" id="KW-0472">Membrane</keyword>
<evidence type="ECO:0000256" key="4">
    <source>
        <dbReference type="ARBA" id="ARBA00022692"/>
    </source>
</evidence>
<dbReference type="PANTHER" id="PTHR34584">
    <property type="entry name" value="NA(+)/H(+) ANTIPORTER SUBUNIT E1"/>
    <property type="match status" value="1"/>
</dbReference>
<accession>A0AB39KZ11</accession>
<comment type="similarity">
    <text evidence="2">Belongs to the CPA3 antiporters (TC 2.A.63) subunit E family.</text>
</comment>
<organism evidence="7">
    <name type="scientific">Caulobacter sp. 73W</name>
    <dbReference type="NCBI Taxonomy" id="3161137"/>
    <lineage>
        <taxon>Bacteria</taxon>
        <taxon>Pseudomonadati</taxon>
        <taxon>Pseudomonadota</taxon>
        <taxon>Alphaproteobacteria</taxon>
        <taxon>Caulobacterales</taxon>
        <taxon>Caulobacteraceae</taxon>
        <taxon>Caulobacter</taxon>
    </lineage>
</organism>
<evidence type="ECO:0000256" key="2">
    <source>
        <dbReference type="ARBA" id="ARBA00006228"/>
    </source>
</evidence>
<reference evidence="7" key="1">
    <citation type="submission" date="2024-06" db="EMBL/GenBank/DDBJ databases">
        <title>Caulobacter inopinatus, sp. nov.</title>
        <authorList>
            <person name="Donachie S.P."/>
        </authorList>
    </citation>
    <scope>NUCLEOTIDE SEQUENCE</scope>
    <source>
        <strain evidence="7">73W</strain>
    </source>
</reference>
<keyword evidence="5" id="KW-1133">Transmembrane helix</keyword>
<protein>
    <submittedName>
        <fullName evidence="7">Na+/H+ antiporter subunit E</fullName>
    </submittedName>
</protein>
<keyword evidence="4" id="KW-0812">Transmembrane</keyword>
<gene>
    <name evidence="7" type="ORF">ABOZ73_08705</name>
</gene>
<evidence type="ECO:0000256" key="6">
    <source>
        <dbReference type="ARBA" id="ARBA00023136"/>
    </source>
</evidence>
<name>A0AB39KZ11_9CAUL</name>
<evidence type="ECO:0000256" key="5">
    <source>
        <dbReference type="ARBA" id="ARBA00022989"/>
    </source>
</evidence>
<dbReference type="Pfam" id="PF01899">
    <property type="entry name" value="MNHE"/>
    <property type="match status" value="1"/>
</dbReference>
<evidence type="ECO:0000256" key="3">
    <source>
        <dbReference type="ARBA" id="ARBA00022475"/>
    </source>
</evidence>
<sequence length="111" mass="12389">MKTIRRLRAALVLAAIFLWDLVVASIGVARIVLAPRIRTQPAIIVVPVSVEPDWAVALFAYFTSLTPGSTCLHVSDDRRRLYVHVLKSADAEASASRFKRLYERWIAELAA</sequence>
<evidence type="ECO:0000256" key="1">
    <source>
        <dbReference type="ARBA" id="ARBA00004651"/>
    </source>
</evidence>
<dbReference type="AlphaFoldDB" id="A0AB39KZ11"/>